<dbReference type="AlphaFoldDB" id="A0A381RBC1"/>
<organism evidence="1">
    <name type="scientific">marine metagenome</name>
    <dbReference type="NCBI Taxonomy" id="408172"/>
    <lineage>
        <taxon>unclassified sequences</taxon>
        <taxon>metagenomes</taxon>
        <taxon>ecological metagenomes</taxon>
    </lineage>
</organism>
<reference evidence="1" key="1">
    <citation type="submission" date="2018-05" db="EMBL/GenBank/DDBJ databases">
        <authorList>
            <person name="Lanie J.A."/>
            <person name="Ng W.-L."/>
            <person name="Kazmierczak K.M."/>
            <person name="Andrzejewski T.M."/>
            <person name="Davidsen T.M."/>
            <person name="Wayne K.J."/>
            <person name="Tettelin H."/>
            <person name="Glass J.I."/>
            <person name="Rusch D."/>
            <person name="Podicherti R."/>
            <person name="Tsui H.-C.T."/>
            <person name="Winkler M.E."/>
        </authorList>
    </citation>
    <scope>NUCLEOTIDE SEQUENCE</scope>
</reference>
<dbReference type="EMBL" id="UINC01001760">
    <property type="protein sequence ID" value="SUZ88248.1"/>
    <property type="molecule type" value="Genomic_DNA"/>
</dbReference>
<sequence length="42" mass="5004">MKNWIPVFAGMTSFYRIHERSLLNNSYTLVDISSEGRKLKHY</sequence>
<protein>
    <submittedName>
        <fullName evidence="1">Uncharacterized protein</fullName>
    </submittedName>
</protein>
<evidence type="ECO:0000313" key="1">
    <source>
        <dbReference type="EMBL" id="SUZ88248.1"/>
    </source>
</evidence>
<name>A0A381RBC1_9ZZZZ</name>
<accession>A0A381RBC1</accession>
<gene>
    <name evidence="1" type="ORF">METZ01_LOCUS41102</name>
</gene>
<proteinExistence type="predicted"/>